<accession>A0A3M0KI48</accession>
<evidence type="ECO:0000313" key="2">
    <source>
        <dbReference type="Proteomes" id="UP000269221"/>
    </source>
</evidence>
<dbReference type="Proteomes" id="UP000269221">
    <property type="component" value="Unassembled WGS sequence"/>
</dbReference>
<gene>
    <name evidence="1" type="ORF">DUI87_09814</name>
</gene>
<sequence>MKPDPPLFSFNDFGSQARYDPPHSTSLDTQLCLALGQLWVLSSRKEAVAEKEEEEEEQEESSDENGTSIILIWSTGSCVDHVWGVDGGISMSYIPWSPLVPSRAGIGLSGTSALGLGEQQGLALALLSFCSSWTLKELWVRTLQGESGSNNRKGIEAWPIQLLMKARSLCFVAFKDSTDFEPPVWDSGQPTLCPLYIGMHFT</sequence>
<proteinExistence type="predicted"/>
<dbReference type="EMBL" id="QRBI01000106">
    <property type="protein sequence ID" value="RMC12301.1"/>
    <property type="molecule type" value="Genomic_DNA"/>
</dbReference>
<reference evidence="1 2" key="1">
    <citation type="submission" date="2018-07" db="EMBL/GenBank/DDBJ databases">
        <title>A high quality draft genome assembly of the barn swallow (H. rustica rustica).</title>
        <authorList>
            <person name="Formenti G."/>
            <person name="Chiara M."/>
            <person name="Poveda L."/>
            <person name="Francoijs K.-J."/>
            <person name="Bonisoli-Alquati A."/>
            <person name="Canova L."/>
            <person name="Gianfranceschi L."/>
            <person name="Horner D.S."/>
            <person name="Saino N."/>
        </authorList>
    </citation>
    <scope>NUCLEOTIDE SEQUENCE [LARGE SCALE GENOMIC DNA]</scope>
    <source>
        <strain evidence="1">Chelidonia</strain>
        <tissue evidence="1">Blood</tissue>
    </source>
</reference>
<organism evidence="1 2">
    <name type="scientific">Hirundo rustica rustica</name>
    <dbReference type="NCBI Taxonomy" id="333673"/>
    <lineage>
        <taxon>Eukaryota</taxon>
        <taxon>Metazoa</taxon>
        <taxon>Chordata</taxon>
        <taxon>Craniata</taxon>
        <taxon>Vertebrata</taxon>
        <taxon>Euteleostomi</taxon>
        <taxon>Archelosauria</taxon>
        <taxon>Archosauria</taxon>
        <taxon>Dinosauria</taxon>
        <taxon>Saurischia</taxon>
        <taxon>Theropoda</taxon>
        <taxon>Coelurosauria</taxon>
        <taxon>Aves</taxon>
        <taxon>Neognathae</taxon>
        <taxon>Neoaves</taxon>
        <taxon>Telluraves</taxon>
        <taxon>Australaves</taxon>
        <taxon>Passeriformes</taxon>
        <taxon>Sylvioidea</taxon>
        <taxon>Hirundinidae</taxon>
        <taxon>Hirundo</taxon>
    </lineage>
</organism>
<keyword evidence="2" id="KW-1185">Reference proteome</keyword>
<evidence type="ECO:0000313" key="1">
    <source>
        <dbReference type="EMBL" id="RMC12301.1"/>
    </source>
</evidence>
<dbReference type="AlphaFoldDB" id="A0A3M0KI48"/>
<name>A0A3M0KI48_HIRRU</name>
<comment type="caution">
    <text evidence="1">The sequence shown here is derived from an EMBL/GenBank/DDBJ whole genome shotgun (WGS) entry which is preliminary data.</text>
</comment>
<protein>
    <submittedName>
        <fullName evidence="1">Uncharacterized protein</fullName>
    </submittedName>
</protein>